<organism evidence="2 3">
    <name type="scientific">Nitrosotalea sinensis</name>
    <dbReference type="NCBI Taxonomy" id="1499975"/>
    <lineage>
        <taxon>Archaea</taxon>
        <taxon>Nitrososphaerota</taxon>
        <taxon>Nitrososphaeria</taxon>
        <taxon>Nitrosotaleales</taxon>
        <taxon>Nitrosotaleaceae</taxon>
        <taxon>Nitrosotalea</taxon>
    </lineage>
</organism>
<evidence type="ECO:0000313" key="2">
    <source>
        <dbReference type="EMBL" id="SHO46289.1"/>
    </source>
</evidence>
<dbReference type="PANTHER" id="PTHR10742">
    <property type="entry name" value="FLAVIN MONOAMINE OXIDASE"/>
    <property type="match status" value="1"/>
</dbReference>
<protein>
    <submittedName>
        <fullName evidence="2">Putative Monoamine oxidase</fullName>
    </submittedName>
</protein>
<proteinExistence type="predicted"/>
<dbReference type="InterPro" id="IPR036188">
    <property type="entry name" value="FAD/NAD-bd_sf"/>
</dbReference>
<name>A0A2H1EHN7_9ARCH</name>
<dbReference type="AlphaFoldDB" id="A0A2H1EHN7"/>
<dbReference type="InterPro" id="IPR002937">
    <property type="entry name" value="Amino_oxidase"/>
</dbReference>
<dbReference type="Proteomes" id="UP000232412">
    <property type="component" value="Unassembled WGS sequence"/>
</dbReference>
<accession>A0A2H1EHN7</accession>
<evidence type="ECO:0000259" key="1">
    <source>
        <dbReference type="Pfam" id="PF01593"/>
    </source>
</evidence>
<dbReference type="Gene3D" id="3.50.50.60">
    <property type="entry name" value="FAD/NAD(P)-binding domain"/>
    <property type="match status" value="1"/>
</dbReference>
<feature type="domain" description="Amine oxidase" evidence="1">
    <location>
        <begin position="14"/>
        <end position="437"/>
    </location>
</feature>
<dbReference type="RefSeq" id="WP_101010197.1">
    <property type="nucleotide sequence ID" value="NZ_FRFC01000004.1"/>
</dbReference>
<dbReference type="Gene3D" id="3.90.660.10">
    <property type="match status" value="1"/>
</dbReference>
<keyword evidence="3" id="KW-1185">Reference proteome</keyword>
<sequence length="517" mass="58977">MEENHDVIILGAGMSGIAAALRLQHYGYDVVILESRDRIGGRIHTDNSLGASLDKGASWISGIRENPIYKLADKYNIKLKRVDEGESYSVYDHDGTKLDNVFQSKMKYEWTDFLHFMQNEQSHVGIRKTLGSVVQQYLLKNKLSPDIQSDFEYAISMLENDWAGSVEKLSAKYWDHIGYILPGGQDVFPDGYMTIVNGLVKELGEEKIRRNHVVKTVKYDDNGVKVILENQNIFNGKYVICTFPLGVLKKNHSELFMPNLPGEKITAIRHIGMGIFHKTYLKFPQVFWQEDADKAWINYVSEKKGVWNTFVNMYKVNGQPILLGLNAADYAEEIEPRSKDEIVREAMKVLRTIYKEKTLDPVDSLVTTWLNDPFSYGAYSYVGVNGTPDDYDKIAAPVKNEPGTTYRVFFAGEATTKFYPATVHGAYMTGLREANRIYAFDKKLREPSEQQFPDEKEWLVFPEQVICPVGKDLIVQKQVIGGKTRLIPHCVTPQEKAQKVDGKEWLDSITSTPWDYF</sequence>
<dbReference type="PANTHER" id="PTHR10742:SF410">
    <property type="entry name" value="LYSINE-SPECIFIC HISTONE DEMETHYLASE 2"/>
    <property type="match status" value="1"/>
</dbReference>
<dbReference type="Pfam" id="PF01593">
    <property type="entry name" value="Amino_oxidase"/>
    <property type="match status" value="1"/>
</dbReference>
<evidence type="ECO:0000313" key="3">
    <source>
        <dbReference type="Proteomes" id="UP000232412"/>
    </source>
</evidence>
<dbReference type="SUPFAM" id="SSF51905">
    <property type="entry name" value="FAD/NAD(P)-binding domain"/>
    <property type="match status" value="1"/>
</dbReference>
<dbReference type="SUPFAM" id="SSF54373">
    <property type="entry name" value="FAD-linked reductases, C-terminal domain"/>
    <property type="match status" value="1"/>
</dbReference>
<dbReference type="OrthoDB" id="203172at2157"/>
<dbReference type="GO" id="GO:0016491">
    <property type="term" value="F:oxidoreductase activity"/>
    <property type="evidence" value="ECO:0007669"/>
    <property type="project" value="InterPro"/>
</dbReference>
<reference evidence="3" key="1">
    <citation type="submission" date="2016-12" db="EMBL/GenBank/DDBJ databases">
        <authorList>
            <person name="Herbold C."/>
        </authorList>
    </citation>
    <scope>NUCLEOTIDE SEQUENCE [LARGE SCALE GENOMIC DNA]</scope>
</reference>
<gene>
    <name evidence="2" type="ORF">NSIN_30051</name>
</gene>
<dbReference type="EMBL" id="FRFC01000004">
    <property type="protein sequence ID" value="SHO46289.1"/>
    <property type="molecule type" value="Genomic_DNA"/>
</dbReference>
<dbReference type="InterPro" id="IPR050281">
    <property type="entry name" value="Flavin_monoamine_oxidase"/>
</dbReference>